<dbReference type="EC" id="3.4.24.-" evidence="6"/>
<keyword evidence="1 6" id="KW-0645">Protease</keyword>
<gene>
    <name evidence="9" type="ordered locus">Spiaf_1132</name>
</gene>
<dbReference type="Gene3D" id="1.20.140.70">
    <property type="entry name" value="Oligopeptidase f, N-terminal domain"/>
    <property type="match status" value="1"/>
</dbReference>
<dbReference type="PATRIC" id="fig|889378.3.peg.1136"/>
<accession>H9UI73</accession>
<dbReference type="KEGG" id="sfc:Spiaf_1132"/>
<dbReference type="AlphaFoldDB" id="H9UI73"/>
<dbReference type="PANTHER" id="PTHR11804:SF84">
    <property type="entry name" value="SACCHAROLYSIN"/>
    <property type="match status" value="1"/>
</dbReference>
<organism evidence="9 10">
    <name type="scientific">Spirochaeta africana (strain ATCC 700263 / DSM 8902 / Z-7692)</name>
    <dbReference type="NCBI Taxonomy" id="889378"/>
    <lineage>
        <taxon>Bacteria</taxon>
        <taxon>Pseudomonadati</taxon>
        <taxon>Spirochaetota</taxon>
        <taxon>Spirochaetia</taxon>
        <taxon>Spirochaetales</taxon>
        <taxon>Spirochaetaceae</taxon>
        <taxon>Spirochaeta</taxon>
    </lineage>
</organism>
<dbReference type="InterPro" id="IPR004438">
    <property type="entry name" value="Peptidase_M3B"/>
</dbReference>
<dbReference type="GO" id="GO:0006508">
    <property type="term" value="P:proteolysis"/>
    <property type="evidence" value="ECO:0007669"/>
    <property type="project" value="UniProtKB-KW"/>
</dbReference>
<dbReference type="Proteomes" id="UP000007383">
    <property type="component" value="Chromosome"/>
</dbReference>
<evidence type="ECO:0000259" key="8">
    <source>
        <dbReference type="Pfam" id="PF08439"/>
    </source>
</evidence>
<proteinExistence type="inferred from homology"/>
<dbReference type="InterPro" id="IPR045090">
    <property type="entry name" value="Pept_M3A_M3B"/>
</dbReference>
<dbReference type="STRING" id="889378.Spiaf_1132"/>
<evidence type="ECO:0000256" key="6">
    <source>
        <dbReference type="RuleBase" id="RU368091"/>
    </source>
</evidence>
<sequence length="603" mass="68784">MSTQSTTPTRENVPTEHRWNLDSLFASDSEWEAALQQLNDTSARIPEFRGTLGNSARALHDCLQFMMQLGELEERLGYYAHLRYAEDAGNSDNQARYARFMQLSARIQTEAAYQSPEIQAIPNDRIADFLADDILQEYRIYLERLLRYKPHILSEPEERLLAMQAESNQTAQKTFSALTDVDMEFGTIDTPEGPRALTHSSFGALMQHRDRGVRQAAYERFYTQFEGHRNTLASLYNGSVQLDVYKAKARGFESARASRLFADDVPEQVYDTLIEQVHQAFPALHRYYRLRAERLGLAKLRLYDVKVPLVPDVTLHHSYEEAVDLLQHALQPLGQDYVTTLTDGLLNGWVDRYENKGKRSGAFSAGSYHGDPYILMNYKDDVLRDVFTLAHEAGHSMHSYYSVRSNPFQHYQYTIFEAEVASTFNEQLLFAHLLQKYADDPRITAYLINLRIDDMLATLIRQTMFAEFEHLTHQMVENGTPLTIESLRTTYADLQQQYFGPSVTIEPPDDLEGLRIPHFYRAFYVYKYATGISAAVTLARRVLDGTPGALDSYYTFLRSGGSRFPLDSLAAAGADMRQPEPVATALQEFSGLIEQLESALQQQ</sequence>
<dbReference type="InterPro" id="IPR042088">
    <property type="entry name" value="OligoPept_F_C"/>
</dbReference>
<evidence type="ECO:0000256" key="2">
    <source>
        <dbReference type="ARBA" id="ARBA00022723"/>
    </source>
</evidence>
<dbReference type="HOGENOM" id="CLU_021290_2_0_12"/>
<evidence type="ECO:0000256" key="4">
    <source>
        <dbReference type="ARBA" id="ARBA00022833"/>
    </source>
</evidence>
<dbReference type="GO" id="GO:0046872">
    <property type="term" value="F:metal ion binding"/>
    <property type="evidence" value="ECO:0007669"/>
    <property type="project" value="UniProtKB-UniRule"/>
</dbReference>
<dbReference type="Gene3D" id="1.10.287.830">
    <property type="entry name" value="putative peptidase helix hairpin domain like"/>
    <property type="match status" value="1"/>
</dbReference>
<dbReference type="CDD" id="cd09608">
    <property type="entry name" value="M3B_PepF"/>
    <property type="match status" value="1"/>
</dbReference>
<dbReference type="InterPro" id="IPR001567">
    <property type="entry name" value="Pept_M3A_M3B_dom"/>
</dbReference>
<dbReference type="SUPFAM" id="SSF55486">
    <property type="entry name" value="Metalloproteases ('zincins'), catalytic domain"/>
    <property type="match status" value="1"/>
</dbReference>
<comment type="cofactor">
    <cofactor evidence="6">
        <name>Zn(2+)</name>
        <dbReference type="ChEBI" id="CHEBI:29105"/>
    </cofactor>
    <text evidence="6">Binds 1 zinc ion.</text>
</comment>
<dbReference type="RefSeq" id="WP_014455205.1">
    <property type="nucleotide sequence ID" value="NC_017098.1"/>
</dbReference>
<keyword evidence="10" id="KW-1185">Reference proteome</keyword>
<evidence type="ECO:0000259" key="7">
    <source>
        <dbReference type="Pfam" id="PF01432"/>
    </source>
</evidence>
<dbReference type="Gene3D" id="1.10.1370.20">
    <property type="entry name" value="Oligoendopeptidase f, C-terminal domain"/>
    <property type="match status" value="1"/>
</dbReference>
<evidence type="ECO:0000256" key="3">
    <source>
        <dbReference type="ARBA" id="ARBA00022801"/>
    </source>
</evidence>
<keyword evidence="5 6" id="KW-0482">Metalloprotease</keyword>
<dbReference type="eggNOG" id="COG1164">
    <property type="taxonomic scope" value="Bacteria"/>
</dbReference>
<keyword evidence="3 6" id="KW-0378">Hydrolase</keyword>
<dbReference type="PANTHER" id="PTHR11804">
    <property type="entry name" value="PROTEASE M3 THIMET OLIGOPEPTIDASE-RELATED"/>
    <property type="match status" value="1"/>
</dbReference>
<dbReference type="Pfam" id="PF08439">
    <property type="entry name" value="Peptidase_M3_N"/>
    <property type="match status" value="1"/>
</dbReference>
<feature type="domain" description="Peptidase M3A/M3B catalytic" evidence="7">
    <location>
        <begin position="205"/>
        <end position="587"/>
    </location>
</feature>
<comment type="function">
    <text evidence="6">Has oligopeptidase activity and degrades a variety of small bioactive peptides.</text>
</comment>
<dbReference type="GO" id="GO:0006518">
    <property type="term" value="P:peptide metabolic process"/>
    <property type="evidence" value="ECO:0007669"/>
    <property type="project" value="TreeGrafter"/>
</dbReference>
<dbReference type="NCBIfam" id="TIGR00181">
    <property type="entry name" value="pepF"/>
    <property type="match status" value="1"/>
</dbReference>
<evidence type="ECO:0000313" key="9">
    <source>
        <dbReference type="EMBL" id="AFG37216.1"/>
    </source>
</evidence>
<keyword evidence="4 6" id="KW-0862">Zinc</keyword>
<dbReference type="EMBL" id="CP003282">
    <property type="protein sequence ID" value="AFG37216.1"/>
    <property type="molecule type" value="Genomic_DNA"/>
</dbReference>
<evidence type="ECO:0000256" key="5">
    <source>
        <dbReference type="ARBA" id="ARBA00023049"/>
    </source>
</evidence>
<name>H9UI73_SPIAZ</name>
<dbReference type="InterPro" id="IPR013647">
    <property type="entry name" value="OligopepF_N_dom"/>
</dbReference>
<keyword evidence="2 6" id="KW-0479">Metal-binding</keyword>
<feature type="domain" description="Oligopeptidase F N-terminal" evidence="8">
    <location>
        <begin position="117"/>
        <end position="185"/>
    </location>
</feature>
<protein>
    <recommendedName>
        <fullName evidence="6">Oligopeptidase F</fullName>
        <ecNumber evidence="6">3.4.24.-</ecNumber>
    </recommendedName>
</protein>
<comment type="similarity">
    <text evidence="6">Belongs to the peptidase M3B family.</text>
</comment>
<evidence type="ECO:0000256" key="1">
    <source>
        <dbReference type="ARBA" id="ARBA00022670"/>
    </source>
</evidence>
<dbReference type="GO" id="GO:0004222">
    <property type="term" value="F:metalloendopeptidase activity"/>
    <property type="evidence" value="ECO:0007669"/>
    <property type="project" value="UniProtKB-UniRule"/>
</dbReference>
<evidence type="ECO:0000313" key="10">
    <source>
        <dbReference type="Proteomes" id="UP000007383"/>
    </source>
</evidence>
<dbReference type="Pfam" id="PF01432">
    <property type="entry name" value="Peptidase_M3"/>
    <property type="match status" value="1"/>
</dbReference>
<reference evidence="10" key="1">
    <citation type="journal article" date="2013" name="Stand. Genomic Sci.">
        <title>Complete genome sequence of the halophilic bacterium Spirochaeta africana type strain (Z-7692(T)) from the alkaline Lake Magadi in the East African Rift.</title>
        <authorList>
            <person name="Liolos K."/>
            <person name="Abt B."/>
            <person name="Scheuner C."/>
            <person name="Teshima H."/>
            <person name="Held B."/>
            <person name="Lapidus A."/>
            <person name="Nolan M."/>
            <person name="Lucas S."/>
            <person name="Deshpande S."/>
            <person name="Cheng J.F."/>
            <person name="Tapia R."/>
            <person name="Goodwin L.A."/>
            <person name="Pitluck S."/>
            <person name="Pagani I."/>
            <person name="Ivanova N."/>
            <person name="Mavromatis K."/>
            <person name="Mikhailova N."/>
            <person name="Huntemann M."/>
            <person name="Pati A."/>
            <person name="Chen A."/>
            <person name="Palaniappan K."/>
            <person name="Land M."/>
            <person name="Rohde M."/>
            <person name="Tindall B.J."/>
            <person name="Detter J.C."/>
            <person name="Goker M."/>
            <person name="Bristow J."/>
            <person name="Eisen J.A."/>
            <person name="Markowitz V."/>
            <person name="Hugenholtz P."/>
            <person name="Woyke T."/>
            <person name="Klenk H.P."/>
            <person name="Kyrpides N.C."/>
        </authorList>
    </citation>
    <scope>NUCLEOTIDE SEQUENCE</scope>
    <source>
        <strain evidence="10">ATCC 700263 / DSM 8902 / Z-7692</strain>
    </source>
</reference>